<dbReference type="FunFam" id="3.30.300.90:FF:000001">
    <property type="entry name" value="Transcriptional regulator BolA"/>
    <property type="match status" value="1"/>
</dbReference>
<evidence type="ECO:0000313" key="4">
    <source>
        <dbReference type="RefSeq" id="XP_017883768.1"/>
    </source>
</evidence>
<dbReference type="InterPro" id="IPR036065">
    <property type="entry name" value="BolA-like_sf"/>
</dbReference>
<dbReference type="KEGG" id="ccal:108627179"/>
<gene>
    <name evidence="4" type="primary">LOC108627179</name>
</gene>
<accession>A0AAJ7J497</accession>
<dbReference type="Pfam" id="PF01722">
    <property type="entry name" value="BolA"/>
    <property type="match status" value="1"/>
</dbReference>
<dbReference type="PANTHER" id="PTHR46229">
    <property type="entry name" value="BOLA TRANSCRIPTION REGULATOR"/>
    <property type="match status" value="1"/>
</dbReference>
<keyword evidence="3" id="KW-1185">Reference proteome</keyword>
<name>A0AAJ7J497_9HYME</name>
<dbReference type="AlphaFoldDB" id="A0AAJ7J497"/>
<reference evidence="4" key="1">
    <citation type="submission" date="2025-08" db="UniProtKB">
        <authorList>
            <consortium name="RefSeq"/>
        </authorList>
    </citation>
    <scope>IDENTIFICATION</scope>
    <source>
        <tissue evidence="4">Whole body</tissue>
    </source>
</reference>
<proteinExistence type="inferred from homology"/>
<organism evidence="3 4">
    <name type="scientific">Ceratina calcarata</name>
    <dbReference type="NCBI Taxonomy" id="156304"/>
    <lineage>
        <taxon>Eukaryota</taxon>
        <taxon>Metazoa</taxon>
        <taxon>Ecdysozoa</taxon>
        <taxon>Arthropoda</taxon>
        <taxon>Hexapoda</taxon>
        <taxon>Insecta</taxon>
        <taxon>Pterygota</taxon>
        <taxon>Neoptera</taxon>
        <taxon>Endopterygota</taxon>
        <taxon>Hymenoptera</taxon>
        <taxon>Apocrita</taxon>
        <taxon>Aculeata</taxon>
        <taxon>Apoidea</taxon>
        <taxon>Anthophila</taxon>
        <taxon>Apidae</taxon>
        <taxon>Ceratina</taxon>
        <taxon>Zadontomerus</taxon>
    </lineage>
</organism>
<dbReference type="PANTHER" id="PTHR46229:SF2">
    <property type="entry name" value="BOLA-LIKE PROTEIN 1"/>
    <property type="match status" value="1"/>
</dbReference>
<sequence length="131" mass="14732">MFKVRRLLKNKGSLGNLMLQKMSSNAVSNPIENSMKKKLEESLNPLVLQIINESYMHNVPSGSETHFKIVVVSELFEDKSLIKRHRMINQLLESELQNGVHALSIIAKTPGQWTENKGIESSPKCRGGFGK</sequence>
<dbReference type="GO" id="GO:1990229">
    <property type="term" value="C:iron-sulfur cluster assembly complex"/>
    <property type="evidence" value="ECO:0007669"/>
    <property type="project" value="UniProtKB-ARBA"/>
</dbReference>
<dbReference type="GO" id="GO:0005739">
    <property type="term" value="C:mitochondrion"/>
    <property type="evidence" value="ECO:0007669"/>
    <property type="project" value="TreeGrafter"/>
</dbReference>
<dbReference type="Gene3D" id="3.30.300.90">
    <property type="entry name" value="BolA-like"/>
    <property type="match status" value="1"/>
</dbReference>
<comment type="similarity">
    <text evidence="1 2">Belongs to the BolA/IbaG family.</text>
</comment>
<evidence type="ECO:0000256" key="1">
    <source>
        <dbReference type="ARBA" id="ARBA00005578"/>
    </source>
</evidence>
<dbReference type="InterPro" id="IPR002634">
    <property type="entry name" value="BolA"/>
</dbReference>
<dbReference type="PIRSF" id="PIRSF003113">
    <property type="entry name" value="BolA"/>
    <property type="match status" value="1"/>
</dbReference>
<evidence type="ECO:0000313" key="3">
    <source>
        <dbReference type="Proteomes" id="UP000694925"/>
    </source>
</evidence>
<dbReference type="SUPFAM" id="SSF82657">
    <property type="entry name" value="BolA-like"/>
    <property type="match status" value="1"/>
</dbReference>
<protein>
    <submittedName>
        <fullName evidence="4">BolA-like protein DDB_G0274169 isoform X3</fullName>
    </submittedName>
</protein>
<dbReference type="InterPro" id="IPR050961">
    <property type="entry name" value="BolA/IbaG_stress_morph_reg"/>
</dbReference>
<evidence type="ECO:0000256" key="2">
    <source>
        <dbReference type="RuleBase" id="RU003860"/>
    </source>
</evidence>
<dbReference type="Proteomes" id="UP000694925">
    <property type="component" value="Unplaced"/>
</dbReference>
<dbReference type="GeneID" id="108627179"/>
<dbReference type="RefSeq" id="XP_017883768.1">
    <property type="nucleotide sequence ID" value="XM_018028279.2"/>
</dbReference>